<dbReference type="SUPFAM" id="SSF55307">
    <property type="entry name" value="Tubulin C-terminal domain-like"/>
    <property type="match status" value="1"/>
</dbReference>
<dbReference type="Pfam" id="PF03953">
    <property type="entry name" value="Tubulin_C"/>
    <property type="match status" value="1"/>
</dbReference>
<dbReference type="GO" id="GO:0005874">
    <property type="term" value="C:microtubule"/>
    <property type="evidence" value="ECO:0007669"/>
    <property type="project" value="UniProtKB-KW"/>
</dbReference>
<accession>A0A8S9XEA8</accession>
<evidence type="ECO:0000259" key="6">
    <source>
        <dbReference type="SMART" id="SM00864"/>
    </source>
</evidence>
<dbReference type="GO" id="GO:0007017">
    <property type="term" value="P:microtubule-based process"/>
    <property type="evidence" value="ECO:0007669"/>
    <property type="project" value="InterPro"/>
</dbReference>
<keyword evidence="4 5" id="KW-0342">GTP-binding</keyword>
<proteinExistence type="inferred from homology"/>
<dbReference type="GO" id="GO:0005525">
    <property type="term" value="F:GTP binding"/>
    <property type="evidence" value="ECO:0007669"/>
    <property type="project" value="UniProtKB-UniRule"/>
</dbReference>
<dbReference type="InterPro" id="IPR017975">
    <property type="entry name" value="Tubulin_CS"/>
</dbReference>
<dbReference type="PANTHER" id="PTHR11588">
    <property type="entry name" value="TUBULIN"/>
    <property type="match status" value="1"/>
</dbReference>
<dbReference type="InterPro" id="IPR004057">
    <property type="entry name" value="Epsilon_tubulin"/>
</dbReference>
<comment type="similarity">
    <text evidence="1 5">Belongs to the tubulin family.</text>
</comment>
<evidence type="ECO:0000256" key="3">
    <source>
        <dbReference type="ARBA" id="ARBA00022741"/>
    </source>
</evidence>
<dbReference type="AlphaFoldDB" id="A0A8S9XEA8"/>
<keyword evidence="8" id="KW-1185">Reference proteome</keyword>
<sequence length="449" mass="50434">MSEFITVQVGQCGNQIGQAFWPHALKEYGLIGNCDRKKPLPHHYYNSFFYNPDGLSFSSLEEMKKCNIKARALLVDMEDSVVERFQTCNLRHLFDKTCTLSSYPGSGNNWAVGHFTHGREQREMFLDMLQTSVEKCDSPGGFISTFSLSGGTGSGLGSAIVEMLADEYPRINRLVCCVHPGESQDVVTAPYNIALCLSKLKEHANVVIPVDNKVLFEMCSRLHMTKDMKCWKPYRNINTVIVKHLLNVTSCARFPGSTNMSIRDLTTTMVPFQGLHFLASSMSPISLVNAEDIPVNQRQTNVLADLCFKSNQLMSVAPLKGVVNSISLLARGDITPAALSTYASKVRSKVKWAGWSSQETKTAYCKKPPHDHPRSLTCLSNTDSMGYFFENTLANFYTLYRKKAHVHHYTGVDGFDDSFLRCVENLRDIIDKYDLHQAAVDLPRRKIVR</sequence>
<name>A0A8S9XEA8_APOLU</name>
<evidence type="ECO:0000256" key="1">
    <source>
        <dbReference type="ARBA" id="ARBA00009636"/>
    </source>
</evidence>
<keyword evidence="2 5" id="KW-0493">Microtubule</keyword>
<evidence type="ECO:0000313" key="8">
    <source>
        <dbReference type="Proteomes" id="UP000466442"/>
    </source>
</evidence>
<protein>
    <recommendedName>
        <fullName evidence="6">Tubulin/FtsZ GTPase domain-containing protein</fullName>
    </recommendedName>
</protein>
<gene>
    <name evidence="7" type="ORF">GE061_017669</name>
</gene>
<dbReference type="SUPFAM" id="SSF52490">
    <property type="entry name" value="Tubulin nucleotide-binding domain-like"/>
    <property type="match status" value="1"/>
</dbReference>
<dbReference type="Gene3D" id="1.10.287.600">
    <property type="entry name" value="Helix hairpin bin"/>
    <property type="match status" value="1"/>
</dbReference>
<dbReference type="Pfam" id="PF00091">
    <property type="entry name" value="Tubulin"/>
    <property type="match status" value="1"/>
</dbReference>
<evidence type="ECO:0000256" key="5">
    <source>
        <dbReference type="RuleBase" id="RU000352"/>
    </source>
</evidence>
<dbReference type="OrthoDB" id="1662883at2759"/>
<dbReference type="InterPro" id="IPR018316">
    <property type="entry name" value="Tubulin/FtsZ_2-layer-sand-dom"/>
</dbReference>
<dbReference type="InterPro" id="IPR008280">
    <property type="entry name" value="Tub_FtsZ_C"/>
</dbReference>
<dbReference type="PRINTS" id="PR01519">
    <property type="entry name" value="EPSLNTUBULIN"/>
</dbReference>
<dbReference type="PROSITE" id="PS00227">
    <property type="entry name" value="TUBULIN"/>
    <property type="match status" value="1"/>
</dbReference>
<keyword evidence="3 5" id="KW-0547">Nucleotide-binding</keyword>
<comment type="caution">
    <text evidence="7">The sequence shown here is derived from an EMBL/GenBank/DDBJ whole genome shotgun (WGS) entry which is preliminary data.</text>
</comment>
<dbReference type="InterPro" id="IPR000217">
    <property type="entry name" value="Tubulin"/>
</dbReference>
<evidence type="ECO:0000256" key="2">
    <source>
        <dbReference type="ARBA" id="ARBA00022701"/>
    </source>
</evidence>
<evidence type="ECO:0000256" key="4">
    <source>
        <dbReference type="ARBA" id="ARBA00023134"/>
    </source>
</evidence>
<evidence type="ECO:0000313" key="7">
    <source>
        <dbReference type="EMBL" id="KAF6206436.1"/>
    </source>
</evidence>
<reference evidence="7" key="1">
    <citation type="journal article" date="2021" name="Mol. Ecol. Resour.">
        <title>Apolygus lucorum genome provides insights into omnivorousness and mesophyll feeding.</title>
        <authorList>
            <person name="Liu Y."/>
            <person name="Liu H."/>
            <person name="Wang H."/>
            <person name="Huang T."/>
            <person name="Liu B."/>
            <person name="Yang B."/>
            <person name="Yin L."/>
            <person name="Li B."/>
            <person name="Zhang Y."/>
            <person name="Zhang S."/>
            <person name="Jiang F."/>
            <person name="Zhang X."/>
            <person name="Ren Y."/>
            <person name="Wang B."/>
            <person name="Wang S."/>
            <person name="Lu Y."/>
            <person name="Wu K."/>
            <person name="Fan W."/>
            <person name="Wang G."/>
        </authorList>
    </citation>
    <scope>NUCLEOTIDE SEQUENCE</scope>
    <source>
        <strain evidence="7">12Hb</strain>
    </source>
</reference>
<dbReference type="InterPro" id="IPR003008">
    <property type="entry name" value="Tubulin_FtsZ_GTPase"/>
</dbReference>
<dbReference type="PRINTS" id="PR01161">
    <property type="entry name" value="TUBULIN"/>
</dbReference>
<dbReference type="InterPro" id="IPR023123">
    <property type="entry name" value="Tubulin_C"/>
</dbReference>
<dbReference type="Gene3D" id="3.40.50.1440">
    <property type="entry name" value="Tubulin/FtsZ, GTPase domain"/>
    <property type="match status" value="1"/>
</dbReference>
<dbReference type="InterPro" id="IPR036525">
    <property type="entry name" value="Tubulin/FtsZ_GTPase_sf"/>
</dbReference>
<organism evidence="7 8">
    <name type="scientific">Apolygus lucorum</name>
    <name type="common">Small green plant bug</name>
    <name type="synonym">Lygocoris lucorum</name>
    <dbReference type="NCBI Taxonomy" id="248454"/>
    <lineage>
        <taxon>Eukaryota</taxon>
        <taxon>Metazoa</taxon>
        <taxon>Ecdysozoa</taxon>
        <taxon>Arthropoda</taxon>
        <taxon>Hexapoda</taxon>
        <taxon>Insecta</taxon>
        <taxon>Pterygota</taxon>
        <taxon>Neoptera</taxon>
        <taxon>Paraneoptera</taxon>
        <taxon>Hemiptera</taxon>
        <taxon>Heteroptera</taxon>
        <taxon>Panheteroptera</taxon>
        <taxon>Cimicomorpha</taxon>
        <taxon>Miridae</taxon>
        <taxon>Mirini</taxon>
        <taxon>Apolygus</taxon>
    </lineage>
</organism>
<dbReference type="SMART" id="SM00864">
    <property type="entry name" value="Tubulin"/>
    <property type="match status" value="1"/>
</dbReference>
<feature type="domain" description="Tubulin/FtsZ GTPase" evidence="6">
    <location>
        <begin position="56"/>
        <end position="256"/>
    </location>
</feature>
<dbReference type="Proteomes" id="UP000466442">
    <property type="component" value="Unassembled WGS sequence"/>
</dbReference>
<dbReference type="EMBL" id="WIXP02000008">
    <property type="protein sequence ID" value="KAF6206436.1"/>
    <property type="molecule type" value="Genomic_DNA"/>
</dbReference>